<keyword evidence="1" id="KW-1133">Transmembrane helix</keyword>
<evidence type="ECO:0000256" key="1">
    <source>
        <dbReference type="SAM" id="Phobius"/>
    </source>
</evidence>
<feature type="transmembrane region" description="Helical" evidence="1">
    <location>
        <begin position="12"/>
        <end position="30"/>
    </location>
</feature>
<gene>
    <name evidence="2" type="ORF">ICT70_10465</name>
</gene>
<organism evidence="2 3">
    <name type="scientific">Pelovirga terrestris</name>
    <dbReference type="NCBI Taxonomy" id="2771352"/>
    <lineage>
        <taxon>Bacteria</taxon>
        <taxon>Pseudomonadati</taxon>
        <taxon>Thermodesulfobacteriota</taxon>
        <taxon>Desulfuromonadia</taxon>
        <taxon>Geobacterales</taxon>
        <taxon>Geobacteraceae</taxon>
        <taxon>Pelovirga</taxon>
    </lineage>
</organism>
<keyword evidence="1" id="KW-0812">Transmembrane</keyword>
<evidence type="ECO:0000313" key="2">
    <source>
        <dbReference type="EMBL" id="MBD1401098.1"/>
    </source>
</evidence>
<dbReference type="RefSeq" id="WP_191156326.1">
    <property type="nucleotide sequence ID" value="NZ_JACWUN010000011.1"/>
</dbReference>
<dbReference type="AlphaFoldDB" id="A0A8J6UH91"/>
<dbReference type="Gene3D" id="3.40.50.10610">
    <property type="entry name" value="ABC-type transport auxiliary lipoprotein component"/>
    <property type="match status" value="1"/>
</dbReference>
<dbReference type="EMBL" id="JACWUN010000011">
    <property type="protein sequence ID" value="MBD1401098.1"/>
    <property type="molecule type" value="Genomic_DNA"/>
</dbReference>
<evidence type="ECO:0000313" key="3">
    <source>
        <dbReference type="Proteomes" id="UP000632828"/>
    </source>
</evidence>
<keyword evidence="1" id="KW-0472">Membrane</keyword>
<name>A0A8J6UH91_9BACT</name>
<comment type="caution">
    <text evidence="2">The sequence shown here is derived from an EMBL/GenBank/DDBJ whole genome shotgun (WGS) entry which is preliminary data.</text>
</comment>
<keyword evidence="3" id="KW-1185">Reference proteome</keyword>
<proteinExistence type="predicted"/>
<evidence type="ECO:0008006" key="4">
    <source>
        <dbReference type="Google" id="ProtNLM"/>
    </source>
</evidence>
<accession>A0A8J6UH91</accession>
<protein>
    <recommendedName>
        <fullName evidence="4">Penicillin-binding protein activator LpoB</fullName>
    </recommendedName>
</protein>
<reference evidence="2" key="1">
    <citation type="submission" date="2020-09" db="EMBL/GenBank/DDBJ databases">
        <title>Pelobacter alkaliphilus sp. nov., a novel anaerobic arsenate-reducing bacterium from terrestrial mud volcano.</title>
        <authorList>
            <person name="Khomyakova M.A."/>
            <person name="Merkel A.Y."/>
            <person name="Slobodkin A.I."/>
        </authorList>
    </citation>
    <scope>NUCLEOTIDE SEQUENCE</scope>
    <source>
        <strain evidence="2">M08fum</strain>
    </source>
</reference>
<sequence length="209" mass="23094">MNSDTLGMPRSSVLYLLIMLVVLVLAGCAGRNQLPLQRQMAPLPPQPICSIAVLPFANDSDYLMADAIASKVFASRLQDAGHYLLTQAGDIQRAYRQLAIMPGSSPDLNQLQIIGGRLNTRLLITGSVLEMREDRGDHGSINPFMVLELAIRDGSSGEVLWTTFHRRQGSEYKKTMHFGSIHTVTGLSRQMADEIITLWFRKGLVPCNL</sequence>
<dbReference type="Proteomes" id="UP000632828">
    <property type="component" value="Unassembled WGS sequence"/>
</dbReference>